<organism evidence="3 4">
    <name type="scientific">Kribbella sancticallisti</name>
    <dbReference type="NCBI Taxonomy" id="460087"/>
    <lineage>
        <taxon>Bacteria</taxon>
        <taxon>Bacillati</taxon>
        <taxon>Actinomycetota</taxon>
        <taxon>Actinomycetes</taxon>
        <taxon>Propionibacteriales</taxon>
        <taxon>Kribbellaceae</taxon>
        <taxon>Kribbella</taxon>
    </lineage>
</organism>
<feature type="compositionally biased region" description="Low complexity" evidence="1">
    <location>
        <begin position="196"/>
        <end position="206"/>
    </location>
</feature>
<evidence type="ECO:0000313" key="3">
    <source>
        <dbReference type="EMBL" id="GAA1553094.1"/>
    </source>
</evidence>
<feature type="compositionally biased region" description="Polar residues" evidence="1">
    <location>
        <begin position="177"/>
        <end position="195"/>
    </location>
</feature>
<comment type="caution">
    <text evidence="3">The sequence shown here is derived from an EMBL/GenBank/DDBJ whole genome shotgun (WGS) entry which is preliminary data.</text>
</comment>
<dbReference type="EMBL" id="BAAAOS010000005">
    <property type="protein sequence ID" value="GAA1553094.1"/>
    <property type="molecule type" value="Genomic_DNA"/>
</dbReference>
<feature type="region of interest" description="Disordered" evidence="1">
    <location>
        <begin position="175"/>
        <end position="206"/>
    </location>
</feature>
<protein>
    <recommendedName>
        <fullName evidence="2">IPT/TIG domain-containing protein</fullName>
    </recommendedName>
</protein>
<name>A0ABN2C893_9ACTN</name>
<dbReference type="PROSITE" id="PS51257">
    <property type="entry name" value="PROKAR_LIPOPROTEIN"/>
    <property type="match status" value="1"/>
</dbReference>
<evidence type="ECO:0000313" key="4">
    <source>
        <dbReference type="Proteomes" id="UP001500393"/>
    </source>
</evidence>
<dbReference type="InterPro" id="IPR002909">
    <property type="entry name" value="IPT_dom"/>
</dbReference>
<dbReference type="Pfam" id="PF01833">
    <property type="entry name" value="TIG"/>
    <property type="match status" value="1"/>
</dbReference>
<feature type="domain" description="IPT/TIG" evidence="2">
    <location>
        <begin position="85"/>
        <end position="163"/>
    </location>
</feature>
<dbReference type="Gene3D" id="2.60.40.10">
    <property type="entry name" value="Immunoglobulins"/>
    <property type="match status" value="1"/>
</dbReference>
<evidence type="ECO:0000259" key="2">
    <source>
        <dbReference type="Pfam" id="PF01833"/>
    </source>
</evidence>
<reference evidence="3 4" key="1">
    <citation type="journal article" date="2019" name="Int. J. Syst. Evol. Microbiol.">
        <title>The Global Catalogue of Microorganisms (GCM) 10K type strain sequencing project: providing services to taxonomists for standard genome sequencing and annotation.</title>
        <authorList>
            <consortium name="The Broad Institute Genomics Platform"/>
            <consortium name="The Broad Institute Genome Sequencing Center for Infectious Disease"/>
            <person name="Wu L."/>
            <person name="Ma J."/>
        </authorList>
    </citation>
    <scope>NUCLEOTIDE SEQUENCE [LARGE SCALE GENOMIC DNA]</scope>
    <source>
        <strain evidence="3 4">JCM 14969</strain>
    </source>
</reference>
<dbReference type="SUPFAM" id="SSF81296">
    <property type="entry name" value="E set domains"/>
    <property type="match status" value="1"/>
</dbReference>
<accession>A0ABN2C893</accession>
<gene>
    <name evidence="3" type="ORF">GCM10009789_03280</name>
</gene>
<dbReference type="CDD" id="cd00102">
    <property type="entry name" value="IPT"/>
    <property type="match status" value="1"/>
</dbReference>
<dbReference type="Proteomes" id="UP001500393">
    <property type="component" value="Unassembled WGS sequence"/>
</dbReference>
<dbReference type="InterPro" id="IPR014756">
    <property type="entry name" value="Ig_E-set"/>
</dbReference>
<keyword evidence="4" id="KW-1185">Reference proteome</keyword>
<sequence length="206" mass="21884">MAEDKGQPLPAYYAAAAVACLAAQSGREDLWRSASSVADRKPRPQDCIDRAVIAFLQRLVTTHRRYPEAQLLPQPSRAGATIACPRIMEISPDHGSSKGGYRLTLVGAHLPSTVTVHFVMYVDDRQVDVRIRARSSHGGTRAVITAPERAAGAAADVIVYPDGWPMAPLNGAPFTFDETSVDPSSSASRSGGEPNTTAAATPTSSR</sequence>
<dbReference type="RefSeq" id="WP_344208942.1">
    <property type="nucleotide sequence ID" value="NZ_BAAAOS010000005.1"/>
</dbReference>
<dbReference type="InterPro" id="IPR013783">
    <property type="entry name" value="Ig-like_fold"/>
</dbReference>
<evidence type="ECO:0000256" key="1">
    <source>
        <dbReference type="SAM" id="MobiDB-lite"/>
    </source>
</evidence>
<proteinExistence type="predicted"/>